<dbReference type="PANTHER" id="PTHR45936">
    <property type="entry name" value="TRNA-DIHYDROURIDINE(20) SYNTHASE [NAD(P)+]-LIKE"/>
    <property type="match status" value="1"/>
</dbReference>
<dbReference type="InterPro" id="IPR035587">
    <property type="entry name" value="DUS-like_FMN-bd"/>
</dbReference>
<dbReference type="PANTHER" id="PTHR45936:SF1">
    <property type="entry name" value="TRNA-DIHYDROURIDINE(20) SYNTHASE [NAD(P)+]-LIKE"/>
    <property type="match status" value="1"/>
</dbReference>
<dbReference type="CDD" id="cd19871">
    <property type="entry name" value="DSRM_DUS2L"/>
    <property type="match status" value="1"/>
</dbReference>
<dbReference type="Proteomes" id="UP001652620">
    <property type="component" value="Chromosome 4"/>
</dbReference>
<keyword evidence="2" id="KW-1185">Reference proteome</keyword>
<evidence type="ECO:0000313" key="3">
    <source>
        <dbReference type="RefSeq" id="XP_011198706.3"/>
    </source>
</evidence>
<dbReference type="InParanoid" id="A0A6I9UUE8"/>
<dbReference type="FunCoup" id="A0A6I9UUE8">
    <property type="interactions" value="1224"/>
</dbReference>
<accession>A0A6I9UUE8</accession>
<dbReference type="Pfam" id="PF01207">
    <property type="entry name" value="Dus"/>
    <property type="match status" value="1"/>
</dbReference>
<dbReference type="SUPFAM" id="SSF51395">
    <property type="entry name" value="FMN-linked oxidoreductases"/>
    <property type="match status" value="1"/>
</dbReference>
<dbReference type="InterPro" id="IPR013785">
    <property type="entry name" value="Aldolase_TIM"/>
</dbReference>
<dbReference type="KEGG" id="bdr:105222873"/>
<dbReference type="GO" id="GO:0010468">
    <property type="term" value="P:regulation of gene expression"/>
    <property type="evidence" value="ECO:0007669"/>
    <property type="project" value="UniProtKB-ARBA"/>
</dbReference>
<dbReference type="GO" id="GO:0017150">
    <property type="term" value="F:tRNA dihydrouridine synthase activity"/>
    <property type="evidence" value="ECO:0007669"/>
    <property type="project" value="TreeGrafter"/>
</dbReference>
<sequence length="503" mass="56801">MVDCVCKYILFVTTKYIYISLHKLMNLKNFLRLLKKMTVGGNGTSLDYRNKVIMAPMVRVGTLPMRLMALEFGADIVYTEELIDLKLMRSKRRVNAALGTIDFVDRSDGTIVFRTCAKERQQLVLQLGTSDAERALSVGKLVENDIAGLDINMGCPKEFSIKGGMGVALLAQPDKAEHILATLCKNLSIPVTCKIRILPDLNDTIKLVQRFATTGIAAIAIHARTRDERPQHAPHPDFIREVAKAVNIPVIANGGSKEFQNYKDLIRFRDLCGATSVMVGRAAQLNVSIFRKEGMLPMDDIIIKYLKLSVDYDNAAHNTKYCVQNILKELQESPRGKQFLQCQTLQQMCEIWSLGDYCYRKQLEQKERGNFGRREVAPGMIPDDDTSEGPEIKRQKMDIPPLEADVVQHNIAFLRSNYNSDTQLPKTKLYTYAGRNNISIAQYETQRIDKLFRAICTFNGKRYTSSFWEKNKKQAEQGAALVCLLDIGEVTEDDLIKNGSILR</sequence>
<dbReference type="SMART" id="SM00358">
    <property type="entry name" value="DSRM"/>
    <property type="match status" value="1"/>
</dbReference>
<dbReference type="GeneID" id="105222873"/>
<dbReference type="CDD" id="cd02801">
    <property type="entry name" value="DUS_like_FMN"/>
    <property type="match status" value="1"/>
</dbReference>
<dbReference type="RefSeq" id="XP_011198706.3">
    <property type="nucleotide sequence ID" value="XM_011200404.4"/>
</dbReference>
<reference evidence="3" key="1">
    <citation type="submission" date="2025-08" db="UniProtKB">
        <authorList>
            <consortium name="RefSeq"/>
        </authorList>
    </citation>
    <scope>IDENTIFICATION</scope>
    <source>
        <tissue evidence="3">Adult</tissue>
    </source>
</reference>
<dbReference type="Gene3D" id="3.20.20.70">
    <property type="entry name" value="Aldolase class I"/>
    <property type="match status" value="1"/>
</dbReference>
<protein>
    <submittedName>
        <fullName evidence="3">tRNA-dihydrouridine(20) synthase [NAD(P)+]-like isoform X1</fullName>
    </submittedName>
</protein>
<dbReference type="SUPFAM" id="SSF54768">
    <property type="entry name" value="dsRNA-binding domain-like"/>
    <property type="match status" value="1"/>
</dbReference>
<dbReference type="AlphaFoldDB" id="A0A6I9UUE8"/>
<dbReference type="InterPro" id="IPR014720">
    <property type="entry name" value="dsRBD_dom"/>
</dbReference>
<evidence type="ECO:0000259" key="1">
    <source>
        <dbReference type="SMART" id="SM00358"/>
    </source>
</evidence>
<proteinExistence type="predicted"/>
<dbReference type="InterPro" id="IPR052582">
    <property type="entry name" value="tRNA-DUS-like"/>
</dbReference>
<dbReference type="Pfam" id="PF00035">
    <property type="entry name" value="dsrm"/>
    <property type="match status" value="1"/>
</dbReference>
<dbReference type="Gene3D" id="3.30.160.20">
    <property type="match status" value="1"/>
</dbReference>
<dbReference type="GO" id="GO:0000049">
    <property type="term" value="F:tRNA binding"/>
    <property type="evidence" value="ECO:0007669"/>
    <property type="project" value="InterPro"/>
</dbReference>
<dbReference type="GO" id="GO:0005737">
    <property type="term" value="C:cytoplasm"/>
    <property type="evidence" value="ECO:0007669"/>
    <property type="project" value="TreeGrafter"/>
</dbReference>
<name>A0A6I9UUE8_BACDO</name>
<gene>
    <name evidence="3" type="primary">LOC105222873</name>
</gene>
<evidence type="ECO:0000313" key="2">
    <source>
        <dbReference type="Proteomes" id="UP001652620"/>
    </source>
</evidence>
<feature type="domain" description="DRBM" evidence="1">
    <location>
        <begin position="425"/>
        <end position="488"/>
    </location>
</feature>
<dbReference type="OrthoDB" id="10262250at2759"/>
<organism evidence="2 3">
    <name type="scientific">Bactrocera dorsalis</name>
    <name type="common">Oriental fruit fly</name>
    <name type="synonym">Dacus dorsalis</name>
    <dbReference type="NCBI Taxonomy" id="27457"/>
    <lineage>
        <taxon>Eukaryota</taxon>
        <taxon>Metazoa</taxon>
        <taxon>Ecdysozoa</taxon>
        <taxon>Arthropoda</taxon>
        <taxon>Hexapoda</taxon>
        <taxon>Insecta</taxon>
        <taxon>Pterygota</taxon>
        <taxon>Neoptera</taxon>
        <taxon>Endopterygota</taxon>
        <taxon>Diptera</taxon>
        <taxon>Brachycera</taxon>
        <taxon>Muscomorpha</taxon>
        <taxon>Tephritoidea</taxon>
        <taxon>Tephritidae</taxon>
        <taxon>Bactrocera</taxon>
        <taxon>Bactrocera</taxon>
    </lineage>
</organism>
<dbReference type="InterPro" id="IPR044463">
    <property type="entry name" value="DUS2_DSRM"/>
</dbReference>